<feature type="region of interest" description="Disordered" evidence="11">
    <location>
        <begin position="1"/>
        <end position="33"/>
    </location>
</feature>
<evidence type="ECO:0000256" key="5">
    <source>
        <dbReference type="ARBA" id="ARBA00022679"/>
    </source>
</evidence>
<evidence type="ECO:0000256" key="1">
    <source>
        <dbReference type="ARBA" id="ARBA00004477"/>
    </source>
</evidence>
<feature type="transmembrane region" description="Helical" evidence="10">
    <location>
        <begin position="408"/>
        <end position="428"/>
    </location>
</feature>
<feature type="transmembrane region" description="Helical" evidence="10">
    <location>
        <begin position="126"/>
        <end position="145"/>
    </location>
</feature>
<feature type="transmembrane region" description="Helical" evidence="10">
    <location>
        <begin position="41"/>
        <end position="65"/>
    </location>
</feature>
<dbReference type="GO" id="GO:0005789">
    <property type="term" value="C:endoplasmic reticulum membrane"/>
    <property type="evidence" value="ECO:0007669"/>
    <property type="project" value="UniProtKB-SubCell"/>
</dbReference>
<feature type="transmembrane region" description="Helical" evidence="10">
    <location>
        <begin position="343"/>
        <end position="363"/>
    </location>
</feature>
<feature type="transmembrane region" description="Helical" evidence="10">
    <location>
        <begin position="207"/>
        <end position="230"/>
    </location>
</feature>
<keyword evidence="5 12" id="KW-0808">Transferase</keyword>
<evidence type="ECO:0000256" key="10">
    <source>
        <dbReference type="RuleBase" id="RU363075"/>
    </source>
</evidence>
<comment type="caution">
    <text evidence="12">The sequence shown here is derived from an EMBL/GenBank/DDBJ whole genome shotgun (WGS) entry which is preliminary data.</text>
</comment>
<sequence length="629" mass="70026">MADPESTVRQRRPPPSSPPTAPSYRTQDASKARGRPAEVPVAIVPPVAFLILFASHVIAALYHPINDCDEVFNYWEPTHYLNHGHGFQTWEYSPVYAIRSWAYAGLHALAMEPSKLLPFETKAAEFYFLRIVLGLVCALCETRLYSKIASMLNPRIAVTFLIIMATSPGMFHASIAYLPSSFSMHTTMLGMAAFMDWRGGLRTAQGIFAIGAGAVLGWPFAAAMALPYLLEEVVLASISDKQGMIDLIWRFADGAARATGILALQVAIDTFFYRKLVIVPFNIVWYNVFAGSGGPDLYGTEPWHFYLRNLFLNFHLWLLLALLSMPFLLLQHFSRVKGNTSSSYLRGIVFLTPFYLWLGIFTLQPHKEERFMYPAYPALALNAAVALHIILANLGSTDPKDPVSRIPIQLRFISILAFVFTCLGLSAFRTLGTMTGYSAPLSIYAHLRGPVAQYGDNICLGKEWYRFPSHYHLPAHTSAKFVKSEFSGLLPGEFFAGNTIQSLEYFPATHMVPSGMNDQNREDPAKYNDVKNCNFLVDVHSLSTGVSKLEPNYIADTEHWSPVKCLPFLDAPSSGVIGRLGWVPDLPFLPSQLRRVYGEYCLLKRKGPPAPEPVLGGRVDPVPRVETMA</sequence>
<dbReference type="GO" id="GO:0000026">
    <property type="term" value="F:alpha-1,2-mannosyltransferase activity"/>
    <property type="evidence" value="ECO:0007669"/>
    <property type="project" value="TreeGrafter"/>
</dbReference>
<keyword evidence="4 10" id="KW-0328">Glycosyltransferase</keyword>
<evidence type="ECO:0000256" key="11">
    <source>
        <dbReference type="SAM" id="MobiDB-lite"/>
    </source>
</evidence>
<evidence type="ECO:0000313" key="12">
    <source>
        <dbReference type="EMBL" id="KAK3058147.1"/>
    </source>
</evidence>
<dbReference type="InterPro" id="IPR005599">
    <property type="entry name" value="GPI_mannosylTrfase"/>
</dbReference>
<evidence type="ECO:0000256" key="9">
    <source>
        <dbReference type="ARBA" id="ARBA00023136"/>
    </source>
</evidence>
<evidence type="ECO:0000256" key="4">
    <source>
        <dbReference type="ARBA" id="ARBA00022676"/>
    </source>
</evidence>
<dbReference type="AlphaFoldDB" id="A0AAJ0LWQ1"/>
<comment type="pathway">
    <text evidence="2">Protein modification; protein glycosylation.</text>
</comment>
<dbReference type="Proteomes" id="UP001271007">
    <property type="component" value="Unassembled WGS sequence"/>
</dbReference>
<dbReference type="EC" id="2.4.1.-" evidence="10"/>
<dbReference type="EMBL" id="JAWDJX010000002">
    <property type="protein sequence ID" value="KAK3058147.1"/>
    <property type="molecule type" value="Genomic_DNA"/>
</dbReference>
<keyword evidence="13" id="KW-1185">Reference proteome</keyword>
<gene>
    <name evidence="12" type="primary">ALG9</name>
    <name evidence="12" type="ORF">LTR09_001225</name>
</gene>
<evidence type="ECO:0000256" key="3">
    <source>
        <dbReference type="ARBA" id="ARBA00007063"/>
    </source>
</evidence>
<evidence type="ECO:0000256" key="7">
    <source>
        <dbReference type="ARBA" id="ARBA00022824"/>
    </source>
</evidence>
<evidence type="ECO:0000313" key="13">
    <source>
        <dbReference type="Proteomes" id="UP001271007"/>
    </source>
</evidence>
<dbReference type="PANTHER" id="PTHR22760:SF2">
    <property type="entry name" value="ALPHA-1,2-MANNOSYLTRANSFERASE ALG9"/>
    <property type="match status" value="1"/>
</dbReference>
<organism evidence="12 13">
    <name type="scientific">Extremus antarcticus</name>
    <dbReference type="NCBI Taxonomy" id="702011"/>
    <lineage>
        <taxon>Eukaryota</taxon>
        <taxon>Fungi</taxon>
        <taxon>Dikarya</taxon>
        <taxon>Ascomycota</taxon>
        <taxon>Pezizomycotina</taxon>
        <taxon>Dothideomycetes</taxon>
        <taxon>Dothideomycetidae</taxon>
        <taxon>Mycosphaerellales</taxon>
        <taxon>Extremaceae</taxon>
        <taxon>Extremus</taxon>
    </lineage>
</organism>
<feature type="transmembrane region" description="Helical" evidence="10">
    <location>
        <begin position="375"/>
        <end position="396"/>
    </location>
</feature>
<feature type="transmembrane region" description="Helical" evidence="10">
    <location>
        <begin position="152"/>
        <end position="171"/>
    </location>
</feature>
<evidence type="ECO:0000256" key="2">
    <source>
        <dbReference type="ARBA" id="ARBA00004922"/>
    </source>
</evidence>
<proteinExistence type="inferred from homology"/>
<protein>
    <recommendedName>
        <fullName evidence="10">Mannosyltransferase</fullName>
        <ecNumber evidence="10">2.4.1.-</ecNumber>
    </recommendedName>
</protein>
<dbReference type="Pfam" id="PF03901">
    <property type="entry name" value="Glyco_transf_22"/>
    <property type="match status" value="1"/>
</dbReference>
<keyword evidence="6 10" id="KW-0812">Transmembrane</keyword>
<keyword evidence="8 10" id="KW-1133">Transmembrane helix</keyword>
<name>A0AAJ0LWQ1_9PEZI</name>
<accession>A0AAJ0LWQ1</accession>
<feature type="transmembrane region" description="Helical" evidence="10">
    <location>
        <begin position="310"/>
        <end position="331"/>
    </location>
</feature>
<dbReference type="PANTHER" id="PTHR22760">
    <property type="entry name" value="GLYCOSYLTRANSFERASE"/>
    <property type="match status" value="1"/>
</dbReference>
<evidence type="ECO:0000256" key="8">
    <source>
        <dbReference type="ARBA" id="ARBA00022989"/>
    </source>
</evidence>
<evidence type="ECO:0000256" key="6">
    <source>
        <dbReference type="ARBA" id="ARBA00022692"/>
    </source>
</evidence>
<dbReference type="GO" id="GO:0006487">
    <property type="term" value="P:protein N-linked glycosylation"/>
    <property type="evidence" value="ECO:0007669"/>
    <property type="project" value="TreeGrafter"/>
</dbReference>
<comment type="subcellular location">
    <subcellularLocation>
        <location evidence="1 10">Endoplasmic reticulum membrane</location>
        <topology evidence="1 10">Multi-pass membrane protein</topology>
    </subcellularLocation>
</comment>
<comment type="similarity">
    <text evidence="3 10">Belongs to the glycosyltransferase 22 family.</text>
</comment>
<keyword evidence="9 10" id="KW-0472">Membrane</keyword>
<keyword evidence="7 10" id="KW-0256">Endoplasmic reticulum</keyword>
<reference evidence="12" key="1">
    <citation type="submission" date="2023-04" db="EMBL/GenBank/DDBJ databases">
        <title>Black Yeasts Isolated from many extreme environments.</title>
        <authorList>
            <person name="Coleine C."/>
            <person name="Stajich J.E."/>
            <person name="Selbmann L."/>
        </authorList>
    </citation>
    <scope>NUCLEOTIDE SEQUENCE</scope>
    <source>
        <strain evidence="12">CCFEE 5312</strain>
    </source>
</reference>